<feature type="compositionally biased region" description="Basic and acidic residues" evidence="1">
    <location>
        <begin position="577"/>
        <end position="586"/>
    </location>
</feature>
<protein>
    <submittedName>
        <fullName evidence="2">Microtubule-associated protein</fullName>
    </submittedName>
</protein>
<dbReference type="Gramene" id="PSS32650">
    <property type="protein sequence ID" value="PSS32650"/>
    <property type="gene ID" value="CEY00_Acc02950"/>
</dbReference>
<feature type="compositionally biased region" description="Low complexity" evidence="1">
    <location>
        <begin position="80"/>
        <end position="90"/>
    </location>
</feature>
<keyword evidence="3" id="KW-1185">Reference proteome</keyword>
<evidence type="ECO:0000256" key="1">
    <source>
        <dbReference type="SAM" id="MobiDB-lite"/>
    </source>
</evidence>
<dbReference type="FunCoup" id="A0A2R6RRJ8">
    <property type="interactions" value="1173"/>
</dbReference>
<feature type="compositionally biased region" description="Basic and acidic residues" evidence="1">
    <location>
        <begin position="639"/>
        <end position="654"/>
    </location>
</feature>
<dbReference type="AlphaFoldDB" id="A0A2R6RRJ8"/>
<feature type="region of interest" description="Disordered" evidence="1">
    <location>
        <begin position="625"/>
        <end position="654"/>
    </location>
</feature>
<feature type="compositionally biased region" description="Basic and acidic residues" evidence="1">
    <location>
        <begin position="437"/>
        <end position="453"/>
    </location>
</feature>
<evidence type="ECO:0000313" key="3">
    <source>
        <dbReference type="Proteomes" id="UP000241394"/>
    </source>
</evidence>
<feature type="compositionally biased region" description="Polar residues" evidence="1">
    <location>
        <begin position="625"/>
        <end position="637"/>
    </location>
</feature>
<reference evidence="3" key="2">
    <citation type="journal article" date="2018" name="BMC Genomics">
        <title>A manually annotated Actinidia chinensis var. chinensis (kiwifruit) genome highlights the challenges associated with draft genomes and gene prediction in plants.</title>
        <authorList>
            <person name="Pilkington S.M."/>
            <person name="Crowhurst R."/>
            <person name="Hilario E."/>
            <person name="Nardozza S."/>
            <person name="Fraser L."/>
            <person name="Peng Y."/>
            <person name="Gunaseelan K."/>
            <person name="Simpson R."/>
            <person name="Tahir J."/>
            <person name="Deroles S.C."/>
            <person name="Templeton K."/>
            <person name="Luo Z."/>
            <person name="Davy M."/>
            <person name="Cheng C."/>
            <person name="McNeilage M."/>
            <person name="Scaglione D."/>
            <person name="Liu Y."/>
            <person name="Zhang Q."/>
            <person name="Datson P."/>
            <person name="De Silva N."/>
            <person name="Gardiner S.E."/>
            <person name="Bassett H."/>
            <person name="Chagne D."/>
            <person name="McCallum J."/>
            <person name="Dzierzon H."/>
            <person name="Deng C."/>
            <person name="Wang Y.Y."/>
            <person name="Barron L."/>
            <person name="Manako K."/>
            <person name="Bowen J."/>
            <person name="Foster T.M."/>
            <person name="Erridge Z.A."/>
            <person name="Tiffin H."/>
            <person name="Waite C.N."/>
            <person name="Davies K.M."/>
            <person name="Grierson E.P."/>
            <person name="Laing W.A."/>
            <person name="Kirk R."/>
            <person name="Chen X."/>
            <person name="Wood M."/>
            <person name="Montefiori M."/>
            <person name="Brummell D.A."/>
            <person name="Schwinn K.E."/>
            <person name="Catanach A."/>
            <person name="Fullerton C."/>
            <person name="Li D."/>
            <person name="Meiyalaghan S."/>
            <person name="Nieuwenhuizen N."/>
            <person name="Read N."/>
            <person name="Prakash R."/>
            <person name="Hunter D."/>
            <person name="Zhang H."/>
            <person name="McKenzie M."/>
            <person name="Knabel M."/>
            <person name="Harris A."/>
            <person name="Allan A.C."/>
            <person name="Gleave A."/>
            <person name="Chen A."/>
            <person name="Janssen B.J."/>
            <person name="Plunkett B."/>
            <person name="Ampomah-Dwamena C."/>
            <person name="Voogd C."/>
            <person name="Leif D."/>
            <person name="Lafferty D."/>
            <person name="Souleyre E.J.F."/>
            <person name="Varkonyi-Gasic E."/>
            <person name="Gambi F."/>
            <person name="Hanley J."/>
            <person name="Yao J.L."/>
            <person name="Cheung J."/>
            <person name="David K.M."/>
            <person name="Warren B."/>
            <person name="Marsh K."/>
            <person name="Snowden K.C."/>
            <person name="Lin-Wang K."/>
            <person name="Brian L."/>
            <person name="Martinez-Sanchez M."/>
            <person name="Wang M."/>
            <person name="Ileperuma N."/>
            <person name="Macnee N."/>
            <person name="Campin R."/>
            <person name="McAtee P."/>
            <person name="Drummond R.S.M."/>
            <person name="Espley R.V."/>
            <person name="Ireland H.S."/>
            <person name="Wu R."/>
            <person name="Atkinson R.G."/>
            <person name="Karunairetnam S."/>
            <person name="Bulley S."/>
            <person name="Chunkath S."/>
            <person name="Hanley Z."/>
            <person name="Storey R."/>
            <person name="Thrimawithana A.H."/>
            <person name="Thomson S."/>
            <person name="David C."/>
            <person name="Testolin R."/>
            <person name="Huang H."/>
            <person name="Hellens R.P."/>
            <person name="Schaffer R.J."/>
        </authorList>
    </citation>
    <scope>NUCLEOTIDE SEQUENCE [LARGE SCALE GENOMIC DNA]</scope>
    <source>
        <strain evidence="3">cv. Red5</strain>
    </source>
</reference>
<evidence type="ECO:0000313" key="2">
    <source>
        <dbReference type="EMBL" id="PSS32650.1"/>
    </source>
</evidence>
<proteinExistence type="predicted"/>
<comment type="caution">
    <text evidence="2">The sequence shown here is derived from an EMBL/GenBank/DDBJ whole genome shotgun (WGS) entry which is preliminary data.</text>
</comment>
<dbReference type="OrthoDB" id="1898655at2759"/>
<feature type="region of interest" description="Disordered" evidence="1">
    <location>
        <begin position="1"/>
        <end position="102"/>
    </location>
</feature>
<feature type="compositionally biased region" description="Basic and acidic residues" evidence="1">
    <location>
        <begin position="62"/>
        <end position="73"/>
    </location>
</feature>
<feature type="region of interest" description="Disordered" evidence="1">
    <location>
        <begin position="577"/>
        <end position="597"/>
    </location>
</feature>
<dbReference type="PANTHER" id="PTHR31390">
    <property type="entry name" value="EXPRESSED PROTEIN"/>
    <property type="match status" value="1"/>
</dbReference>
<name>A0A2R6RRJ8_ACTCC</name>
<dbReference type="Proteomes" id="UP000241394">
    <property type="component" value="Chromosome LG3"/>
</dbReference>
<dbReference type="EMBL" id="NKQK01000003">
    <property type="protein sequence ID" value="PSS32650.1"/>
    <property type="molecule type" value="Genomic_DNA"/>
</dbReference>
<reference evidence="2 3" key="1">
    <citation type="submission" date="2017-07" db="EMBL/GenBank/DDBJ databases">
        <title>An improved, manually edited Actinidia chinensis var. chinensis (kiwifruit) genome highlights the challenges associated with draft genomes and gene prediction in plants.</title>
        <authorList>
            <person name="Pilkington S."/>
            <person name="Crowhurst R."/>
            <person name="Hilario E."/>
            <person name="Nardozza S."/>
            <person name="Fraser L."/>
            <person name="Peng Y."/>
            <person name="Gunaseelan K."/>
            <person name="Simpson R."/>
            <person name="Tahir J."/>
            <person name="Deroles S."/>
            <person name="Templeton K."/>
            <person name="Luo Z."/>
            <person name="Davy M."/>
            <person name="Cheng C."/>
            <person name="Mcneilage M."/>
            <person name="Scaglione D."/>
            <person name="Liu Y."/>
            <person name="Zhang Q."/>
            <person name="Datson P."/>
            <person name="De Silva N."/>
            <person name="Gardiner S."/>
            <person name="Bassett H."/>
            <person name="Chagne D."/>
            <person name="Mccallum J."/>
            <person name="Dzierzon H."/>
            <person name="Deng C."/>
            <person name="Wang Y.-Y."/>
            <person name="Barron N."/>
            <person name="Manako K."/>
            <person name="Bowen J."/>
            <person name="Foster T."/>
            <person name="Erridge Z."/>
            <person name="Tiffin H."/>
            <person name="Waite C."/>
            <person name="Davies K."/>
            <person name="Grierson E."/>
            <person name="Laing W."/>
            <person name="Kirk R."/>
            <person name="Chen X."/>
            <person name="Wood M."/>
            <person name="Montefiori M."/>
            <person name="Brummell D."/>
            <person name="Schwinn K."/>
            <person name="Catanach A."/>
            <person name="Fullerton C."/>
            <person name="Li D."/>
            <person name="Meiyalaghan S."/>
            <person name="Nieuwenhuizen N."/>
            <person name="Read N."/>
            <person name="Prakash R."/>
            <person name="Hunter D."/>
            <person name="Zhang H."/>
            <person name="Mckenzie M."/>
            <person name="Knabel M."/>
            <person name="Harris A."/>
            <person name="Allan A."/>
            <person name="Chen A."/>
            <person name="Janssen B."/>
            <person name="Plunkett B."/>
            <person name="Dwamena C."/>
            <person name="Voogd C."/>
            <person name="Leif D."/>
            <person name="Lafferty D."/>
            <person name="Souleyre E."/>
            <person name="Varkonyi-Gasic E."/>
            <person name="Gambi F."/>
            <person name="Hanley J."/>
            <person name="Yao J.-L."/>
            <person name="Cheung J."/>
            <person name="David K."/>
            <person name="Warren B."/>
            <person name="Marsh K."/>
            <person name="Snowden K."/>
            <person name="Lin-Wang K."/>
            <person name="Brian L."/>
            <person name="Martinez-Sanchez M."/>
            <person name="Wang M."/>
            <person name="Ileperuma N."/>
            <person name="Macnee N."/>
            <person name="Campin R."/>
            <person name="Mcatee P."/>
            <person name="Drummond R."/>
            <person name="Espley R."/>
            <person name="Ireland H."/>
            <person name="Wu R."/>
            <person name="Atkinson R."/>
            <person name="Karunairetnam S."/>
            <person name="Bulley S."/>
            <person name="Chunkath S."/>
            <person name="Hanley Z."/>
            <person name="Storey R."/>
            <person name="Thrimawithana A."/>
            <person name="Thomson S."/>
            <person name="David C."/>
            <person name="Testolin R."/>
        </authorList>
    </citation>
    <scope>NUCLEOTIDE SEQUENCE [LARGE SCALE GENOMIC DNA]</scope>
    <source>
        <strain evidence="3">cv. Red5</strain>
        <tissue evidence="2">Young leaf</tissue>
    </source>
</reference>
<feature type="region of interest" description="Disordered" evidence="1">
    <location>
        <begin position="249"/>
        <end position="287"/>
    </location>
</feature>
<organism evidence="2 3">
    <name type="scientific">Actinidia chinensis var. chinensis</name>
    <name type="common">Chinese soft-hair kiwi</name>
    <dbReference type="NCBI Taxonomy" id="1590841"/>
    <lineage>
        <taxon>Eukaryota</taxon>
        <taxon>Viridiplantae</taxon>
        <taxon>Streptophyta</taxon>
        <taxon>Embryophyta</taxon>
        <taxon>Tracheophyta</taxon>
        <taxon>Spermatophyta</taxon>
        <taxon>Magnoliopsida</taxon>
        <taxon>eudicotyledons</taxon>
        <taxon>Gunneridae</taxon>
        <taxon>Pentapetalae</taxon>
        <taxon>asterids</taxon>
        <taxon>Ericales</taxon>
        <taxon>Actinidiaceae</taxon>
        <taxon>Actinidia</taxon>
    </lineage>
</organism>
<feature type="compositionally biased region" description="Low complexity" evidence="1">
    <location>
        <begin position="150"/>
        <end position="162"/>
    </location>
</feature>
<dbReference type="Pfam" id="PF12043">
    <property type="entry name" value="DUF3527"/>
    <property type="match status" value="2"/>
</dbReference>
<dbReference type="PANTHER" id="PTHR31390:SF12">
    <property type="entry name" value="PUTATIVE (DUF3527)-RELATED"/>
    <property type="match status" value="1"/>
</dbReference>
<feature type="compositionally biased region" description="Basic and acidic residues" evidence="1">
    <location>
        <begin position="249"/>
        <end position="284"/>
    </location>
</feature>
<feature type="compositionally biased region" description="Polar residues" evidence="1">
    <location>
        <begin position="38"/>
        <end position="54"/>
    </location>
</feature>
<sequence>MPSSNQYLRPVGDVGFSSEVKTSKRSQETSKVVKQKIPSPQANQNPKSPNNQNVGVPFDQSTIDRRQESRQRATDGLVFQPKSSKSSQKPLTGRKTNKNDEIVRHMSNLPGYLQQVDKGENLQEKALNFGVLDWESLEKWKHKKHTPPRGNSNTSSSGSISSFKIEGARAHSGTIQRKSLDPRKKQLPAHCHRLNAYHEEGFFHDVKESRVKVIQQDLESALRNTLDGKRNPQRTNKCSARNHSVVKFETGKKEDSHQIITSEKEISSSGLRKHELSHPSKDGTNDQDSVVTNRVVELQASECYFGLKHFLDEHSSIVLLLPKHSPKESCSVKVPTSKPRTSFDGKLREANWDSLSDGRSSEEVLYAELYSDIQHSCPLPIGVETSPEPDVRPSSLTQARSMGLSNDTACAFVCSNETPPILSPRKLINENASSRKPSRENGIDASKGLDNRTTEPAAVKGRHSSPTHRFSFSLGRISRSSSFKESSANPRLSSTFTIVKSGPVTSEACNHLSSEEVRSGKFYDVETNTESDMRQSRLTGAQSMDFSCDDSCKFPSSNEAPNTTSRANAIGISKRLDQDATEDVKGRHPTPNRRFSFGIGRMSKSISFKEGSKVPQLSSTYATVKSGPVRSNVTDSLDNAERKKTSIHSRERSSPLRRLLDPLLKARVTNPHHSIETVQPLAGNLKLTSKFIGSTEYRQDMKNETSTIHAVLYVTMKNGYPAFKLVSNNNNDILVAAKRLTAPGKDDACLIYTFYSVCEIKKKTGSWIHQGHKGKTCGFGYNAVGQMKFSSSHCPDLTVQHSEDQFTVRESVMYREGDLETPAVVANRELAAVIVKIPSRSSSYDGDHKNEGRGFMEKGFIETEKFNSITVILPGGVHGLPNKGVPSPLIERWKSDGSCDCGGWDVGCKLRILTNEDHGCNLPIPSVSCSNSDHFDLFTLGGAIGNRPIFSLAPSEKGIYSVEFSASISLLQAFAICVEVISSQKSVDLSEGKNLSEAKLLPESNLTGINRVNFPAEVQGEVPAKCVPPPPPSPVGRV</sequence>
<dbReference type="InParanoid" id="A0A2R6RRJ8"/>
<feature type="region of interest" description="Disordered" evidence="1">
    <location>
        <begin position="429"/>
        <end position="470"/>
    </location>
</feature>
<gene>
    <name evidence="2" type="ORF">CEY00_Acc02950</name>
</gene>
<feature type="region of interest" description="Disordered" evidence="1">
    <location>
        <begin position="141"/>
        <end position="162"/>
    </location>
</feature>
<dbReference type="STRING" id="1590841.A0A2R6RRJ8"/>
<dbReference type="InterPro" id="IPR021916">
    <property type="entry name" value="DUF3527"/>
</dbReference>
<accession>A0A2R6RRJ8</accession>
<dbReference type="OMA" id="CSKCLAD"/>